<organism evidence="1 2">
    <name type="scientific">Vitis vinifera</name>
    <name type="common">Grape</name>
    <dbReference type="NCBI Taxonomy" id="29760"/>
    <lineage>
        <taxon>Eukaryota</taxon>
        <taxon>Viridiplantae</taxon>
        <taxon>Streptophyta</taxon>
        <taxon>Embryophyta</taxon>
        <taxon>Tracheophyta</taxon>
        <taxon>Spermatophyta</taxon>
        <taxon>Magnoliopsida</taxon>
        <taxon>eudicotyledons</taxon>
        <taxon>Gunneridae</taxon>
        <taxon>Pentapetalae</taxon>
        <taxon>rosids</taxon>
        <taxon>Vitales</taxon>
        <taxon>Vitaceae</taxon>
        <taxon>Viteae</taxon>
        <taxon>Vitis</taxon>
    </lineage>
</organism>
<sequence length="78" mass="9273">MYENRKGVLQKPSLNLKRSSRRRWRGCTYGSRLSLKSLTYLAGMPETDTSLRLSRKLFNTFTGKRANFDAQYFYFTKY</sequence>
<name>D7U906_VITVI</name>
<dbReference type="InParanoid" id="D7U906"/>
<dbReference type="STRING" id="29760.D7U906"/>
<proteinExistence type="predicted"/>
<evidence type="ECO:0000313" key="2">
    <source>
        <dbReference type="Proteomes" id="UP000009183"/>
    </source>
</evidence>
<dbReference type="Proteomes" id="UP000009183">
    <property type="component" value="Chromosome 18"/>
</dbReference>
<keyword evidence="2" id="KW-1185">Reference proteome</keyword>
<dbReference type="PaxDb" id="29760-VIT_18s0041g02200.t01"/>
<accession>D7U906</accession>
<reference evidence="2" key="1">
    <citation type="journal article" date="2007" name="Nature">
        <title>The grapevine genome sequence suggests ancestral hexaploidization in major angiosperm phyla.</title>
        <authorList>
            <consortium name="The French-Italian Public Consortium for Grapevine Genome Characterization."/>
            <person name="Jaillon O."/>
            <person name="Aury J.-M."/>
            <person name="Noel B."/>
            <person name="Policriti A."/>
            <person name="Clepet C."/>
            <person name="Casagrande A."/>
            <person name="Choisne N."/>
            <person name="Aubourg S."/>
            <person name="Vitulo N."/>
            <person name="Jubin C."/>
            <person name="Vezzi A."/>
            <person name="Legeai F."/>
            <person name="Hugueney P."/>
            <person name="Dasilva C."/>
            <person name="Horner D."/>
            <person name="Mica E."/>
            <person name="Jublot D."/>
            <person name="Poulain J."/>
            <person name="Bruyere C."/>
            <person name="Billault A."/>
            <person name="Segurens B."/>
            <person name="Gouyvenoux M."/>
            <person name="Ugarte E."/>
            <person name="Cattonaro F."/>
            <person name="Anthouard V."/>
            <person name="Vico V."/>
            <person name="Del Fabbro C."/>
            <person name="Alaux M."/>
            <person name="Di Gaspero G."/>
            <person name="Dumas V."/>
            <person name="Felice N."/>
            <person name="Paillard S."/>
            <person name="Juman I."/>
            <person name="Moroldo M."/>
            <person name="Scalabrin S."/>
            <person name="Canaguier A."/>
            <person name="Le Clainche I."/>
            <person name="Malacrida G."/>
            <person name="Durand E."/>
            <person name="Pesole G."/>
            <person name="Laucou V."/>
            <person name="Chatelet P."/>
            <person name="Merdinoglu D."/>
            <person name="Delledonne M."/>
            <person name="Pezzotti M."/>
            <person name="Lecharny A."/>
            <person name="Scarpelli C."/>
            <person name="Artiguenave F."/>
            <person name="Pe M.E."/>
            <person name="Valle G."/>
            <person name="Morgante M."/>
            <person name="Caboche M."/>
            <person name="Adam-Blondon A.-F."/>
            <person name="Weissenbach J."/>
            <person name="Quetier F."/>
            <person name="Wincker P."/>
        </authorList>
    </citation>
    <scope>NUCLEOTIDE SEQUENCE [LARGE SCALE GENOMIC DNA]</scope>
    <source>
        <strain evidence="2">cv. Pinot noir / PN40024</strain>
    </source>
</reference>
<dbReference type="AlphaFoldDB" id="D7U906"/>
<dbReference type="HOGENOM" id="CLU_2626999_0_0_1"/>
<dbReference type="EMBL" id="FN596744">
    <property type="protein sequence ID" value="CBI39220.3"/>
    <property type="molecule type" value="Genomic_DNA"/>
</dbReference>
<gene>
    <name evidence="1" type="ordered locus">VIT_18s0041g02200</name>
</gene>
<protein>
    <submittedName>
        <fullName evidence="1">Uncharacterized protein</fullName>
    </submittedName>
</protein>
<evidence type="ECO:0000313" key="1">
    <source>
        <dbReference type="EMBL" id="CBI39220.3"/>
    </source>
</evidence>